<keyword evidence="1" id="KW-0812">Transmembrane</keyword>
<proteinExistence type="predicted"/>
<keyword evidence="1" id="KW-0472">Membrane</keyword>
<evidence type="ECO:0000256" key="1">
    <source>
        <dbReference type="SAM" id="Phobius"/>
    </source>
</evidence>
<evidence type="ECO:0000313" key="2">
    <source>
        <dbReference type="EMBL" id="TYP76009.1"/>
    </source>
</evidence>
<dbReference type="EMBL" id="VNHU01000002">
    <property type="protein sequence ID" value="TYP76009.1"/>
    <property type="molecule type" value="Genomic_DNA"/>
</dbReference>
<keyword evidence="3" id="KW-1185">Reference proteome</keyword>
<name>A0A5S5CA36_9FLAO</name>
<organism evidence="2 3">
    <name type="scientific">Aquimarina intermedia</name>
    <dbReference type="NCBI Taxonomy" id="350814"/>
    <lineage>
        <taxon>Bacteria</taxon>
        <taxon>Pseudomonadati</taxon>
        <taxon>Bacteroidota</taxon>
        <taxon>Flavobacteriia</taxon>
        <taxon>Flavobacteriales</taxon>
        <taxon>Flavobacteriaceae</taxon>
        <taxon>Aquimarina</taxon>
    </lineage>
</organism>
<gene>
    <name evidence="2" type="ORF">BD809_102222</name>
</gene>
<dbReference type="Proteomes" id="UP000324376">
    <property type="component" value="Unassembled WGS sequence"/>
</dbReference>
<evidence type="ECO:0000313" key="3">
    <source>
        <dbReference type="Proteomes" id="UP000324376"/>
    </source>
</evidence>
<feature type="transmembrane region" description="Helical" evidence="1">
    <location>
        <begin position="48"/>
        <end position="68"/>
    </location>
</feature>
<accession>A0A5S5CA36</accession>
<sequence>MMICFKKYIVWILVVYVSFTDAYAQCAMCRAVLESEEGQKAAEGINNGIVYLMIIPYILIAGVGYFIYRSKKNSKNTTV</sequence>
<comment type="caution">
    <text evidence="2">The sequence shown here is derived from an EMBL/GenBank/DDBJ whole genome shotgun (WGS) entry which is preliminary data.</text>
</comment>
<reference evidence="2 3" key="1">
    <citation type="submission" date="2019-07" db="EMBL/GenBank/DDBJ databases">
        <title>Genomic Encyclopedia of Archaeal and Bacterial Type Strains, Phase II (KMG-II): from individual species to whole genera.</title>
        <authorList>
            <person name="Goeker M."/>
        </authorList>
    </citation>
    <scope>NUCLEOTIDE SEQUENCE [LARGE SCALE GENOMIC DNA]</scope>
    <source>
        <strain evidence="2 3">DSM 17527</strain>
    </source>
</reference>
<dbReference type="AlphaFoldDB" id="A0A5S5CA36"/>
<protein>
    <submittedName>
        <fullName evidence="2">Uncharacterized protein</fullName>
    </submittedName>
</protein>
<keyword evidence="1" id="KW-1133">Transmembrane helix</keyword>